<evidence type="ECO:0000259" key="2">
    <source>
        <dbReference type="PROSITE" id="PS50222"/>
    </source>
</evidence>
<dbReference type="GO" id="GO:0005509">
    <property type="term" value="F:calcium ion binding"/>
    <property type="evidence" value="ECO:0007669"/>
    <property type="project" value="InterPro"/>
</dbReference>
<dbReference type="EMBL" id="CAJNNW010030829">
    <property type="protein sequence ID" value="CAE8704638.1"/>
    <property type="molecule type" value="Genomic_DNA"/>
</dbReference>
<organism evidence="3 4">
    <name type="scientific">Polarella glacialis</name>
    <name type="common">Dinoflagellate</name>
    <dbReference type="NCBI Taxonomy" id="89957"/>
    <lineage>
        <taxon>Eukaryota</taxon>
        <taxon>Sar</taxon>
        <taxon>Alveolata</taxon>
        <taxon>Dinophyceae</taxon>
        <taxon>Suessiales</taxon>
        <taxon>Suessiaceae</taxon>
        <taxon>Polarella</taxon>
    </lineage>
</organism>
<reference evidence="3" key="1">
    <citation type="submission" date="2021-02" db="EMBL/GenBank/DDBJ databases">
        <authorList>
            <person name="Dougan E. K."/>
            <person name="Rhodes N."/>
            <person name="Thang M."/>
            <person name="Chan C."/>
        </authorList>
    </citation>
    <scope>NUCLEOTIDE SEQUENCE</scope>
</reference>
<proteinExistence type="predicted"/>
<keyword evidence="1" id="KW-0106">Calcium</keyword>
<evidence type="ECO:0000313" key="3">
    <source>
        <dbReference type="EMBL" id="CAE8704638.1"/>
    </source>
</evidence>
<dbReference type="InterPro" id="IPR018247">
    <property type="entry name" value="EF_Hand_1_Ca_BS"/>
</dbReference>
<dbReference type="SMART" id="SM00054">
    <property type="entry name" value="EFh"/>
    <property type="match status" value="2"/>
</dbReference>
<evidence type="ECO:0000313" key="4">
    <source>
        <dbReference type="Proteomes" id="UP000626109"/>
    </source>
</evidence>
<dbReference type="PROSITE" id="PS50222">
    <property type="entry name" value="EF_HAND_2"/>
    <property type="match status" value="2"/>
</dbReference>
<name>A0A813KH14_POLGL</name>
<comment type="caution">
    <text evidence="3">The sequence shown here is derived from an EMBL/GenBank/DDBJ whole genome shotgun (WGS) entry which is preliminary data.</text>
</comment>
<feature type="domain" description="EF-hand" evidence="2">
    <location>
        <begin position="92"/>
        <end position="127"/>
    </location>
</feature>
<dbReference type="AlphaFoldDB" id="A0A813KH14"/>
<gene>
    <name evidence="3" type="ORF">PGLA2088_LOCUS33299</name>
</gene>
<dbReference type="Gene3D" id="1.10.238.10">
    <property type="entry name" value="EF-hand"/>
    <property type="match status" value="1"/>
</dbReference>
<evidence type="ECO:0000256" key="1">
    <source>
        <dbReference type="ARBA" id="ARBA00022837"/>
    </source>
</evidence>
<accession>A0A813KH14</accession>
<feature type="domain" description="EF-hand" evidence="2">
    <location>
        <begin position="197"/>
        <end position="232"/>
    </location>
</feature>
<dbReference type="InterPro" id="IPR002048">
    <property type="entry name" value="EF_hand_dom"/>
</dbReference>
<protein>
    <recommendedName>
        <fullName evidence="2">EF-hand domain-containing protein</fullName>
    </recommendedName>
</protein>
<feature type="non-terminal residue" evidence="3">
    <location>
        <position position="288"/>
    </location>
</feature>
<dbReference type="SUPFAM" id="SSF47473">
    <property type="entry name" value="EF-hand"/>
    <property type="match status" value="1"/>
</dbReference>
<dbReference type="Proteomes" id="UP000626109">
    <property type="component" value="Unassembled WGS sequence"/>
</dbReference>
<sequence length="288" mass="31491">DADGDGWLSETEMRTFGYYSGFDGTDADWAEEFRNLCVDRGGNSGTGIGSDLFEQLLEDKSDKGCYCSDGAISSMLDALGQEPGPAPAEVSTRAERARAVFAACDDDRDDRLNSSEMLSFATLSGFEGSPDDWELEYRSLCEQHGADPYSGIGLELFLAMLDDRSASGCYCEDAELNIMLEGLSGAGRKSEVELPLERSELVNAVFDACDVDRDGLLDEREMRRFAELTGFAGGQEEWADEFQQLCLEQSVGALDLLLFAKLVEDESEGGCYCPTSDLAQIRRLLKPP</sequence>
<dbReference type="InterPro" id="IPR011992">
    <property type="entry name" value="EF-hand-dom_pair"/>
</dbReference>
<dbReference type="PROSITE" id="PS00018">
    <property type="entry name" value="EF_HAND_1"/>
    <property type="match status" value="3"/>
</dbReference>